<dbReference type="PANTHER" id="PTHR30329:SF21">
    <property type="entry name" value="LIPOPROTEIN YIAD-RELATED"/>
    <property type="match status" value="1"/>
</dbReference>
<dbReference type="PRINTS" id="PR01021">
    <property type="entry name" value="OMPADOMAIN"/>
</dbReference>
<dbReference type="EMBL" id="FMJB01000021">
    <property type="protein sequence ID" value="SCM66451.1"/>
    <property type="molecule type" value="Genomic_DNA"/>
</dbReference>
<evidence type="ECO:0000313" key="6">
    <source>
        <dbReference type="EMBL" id="SCM66451.1"/>
    </source>
</evidence>
<sequence>MVAIALAILIALPSEPSASEVISFESLKMVASEKNHQDGCEDVTVVDLPDINFDFDASTLRPSATAQMNDFADVLLSADFRTSRFSLEGHTDARGTDEYNVELSKKRVLAVRNALTERGVQTDRVSVRYFGEQRLLLPNEPENERNRRVSLVVSDENSAVALSQIRADSGSPELVVQLKRRLSRGYQNLNAEVPLVKKGDQLFLCMAAPVRGRVVIEVSGKNGLEKVGDWLLPEQTLLRVPEQYTFDVDGKALEEKIRLKFIPCDHDCTPEVKQSFEAIRLSRPKPVAAQVSLPLDPPCGTKGVQCKLIKMKVR</sequence>
<dbReference type="InterPro" id="IPR036737">
    <property type="entry name" value="OmpA-like_sf"/>
</dbReference>
<protein>
    <recommendedName>
        <fullName evidence="5">OmpA-like domain-containing protein</fullName>
    </recommendedName>
</protein>
<dbReference type="Proteomes" id="UP000184085">
    <property type="component" value="Unassembled WGS sequence"/>
</dbReference>
<dbReference type="Gene3D" id="3.30.1330.60">
    <property type="entry name" value="OmpA-like domain"/>
    <property type="match status" value="1"/>
</dbReference>
<dbReference type="InterPro" id="IPR006664">
    <property type="entry name" value="OMP_bac"/>
</dbReference>
<gene>
    <name evidence="6" type="ORF">KARMA_0627</name>
</gene>
<accession>A0A1M4MVL9</accession>
<dbReference type="SUPFAM" id="SSF103088">
    <property type="entry name" value="OmpA-like"/>
    <property type="match status" value="1"/>
</dbReference>
<dbReference type="PANTHER" id="PTHR30329">
    <property type="entry name" value="STATOR ELEMENT OF FLAGELLAR MOTOR COMPLEX"/>
    <property type="match status" value="1"/>
</dbReference>
<evidence type="ECO:0000256" key="4">
    <source>
        <dbReference type="PROSITE-ProRule" id="PRU00473"/>
    </source>
</evidence>
<proteinExistence type="predicted"/>
<dbReference type="Pfam" id="PF00691">
    <property type="entry name" value="OmpA"/>
    <property type="match status" value="1"/>
</dbReference>
<feature type="domain" description="OmpA-like" evidence="5">
    <location>
        <begin position="40"/>
        <end position="157"/>
    </location>
</feature>
<dbReference type="GO" id="GO:0009279">
    <property type="term" value="C:cell outer membrane"/>
    <property type="evidence" value="ECO:0007669"/>
    <property type="project" value="UniProtKB-SubCell"/>
</dbReference>
<dbReference type="InterPro" id="IPR006665">
    <property type="entry name" value="OmpA-like"/>
</dbReference>
<evidence type="ECO:0000313" key="7">
    <source>
        <dbReference type="Proteomes" id="UP000184085"/>
    </source>
</evidence>
<name>A0A1M4MVL9_9RHOB</name>
<keyword evidence="2 4" id="KW-0472">Membrane</keyword>
<organism evidence="6 7">
    <name type="scientific">Donghicola eburneus</name>
    <dbReference type="NCBI Taxonomy" id="393278"/>
    <lineage>
        <taxon>Bacteria</taxon>
        <taxon>Pseudomonadati</taxon>
        <taxon>Pseudomonadota</taxon>
        <taxon>Alphaproteobacteria</taxon>
        <taxon>Rhodobacterales</taxon>
        <taxon>Roseobacteraceae</taxon>
        <taxon>Donghicola</taxon>
    </lineage>
</organism>
<comment type="subcellular location">
    <subcellularLocation>
        <location evidence="1">Cell outer membrane</location>
    </subcellularLocation>
</comment>
<keyword evidence="7" id="KW-1185">Reference proteome</keyword>
<dbReference type="AlphaFoldDB" id="A0A1M4MVL9"/>
<dbReference type="InterPro" id="IPR050330">
    <property type="entry name" value="Bact_OuterMem_StrucFunc"/>
</dbReference>
<evidence type="ECO:0000256" key="1">
    <source>
        <dbReference type="ARBA" id="ARBA00004442"/>
    </source>
</evidence>
<reference evidence="7" key="1">
    <citation type="submission" date="2016-09" db="EMBL/GenBank/DDBJ databases">
        <authorList>
            <person name="Wibberg D."/>
        </authorList>
    </citation>
    <scope>NUCLEOTIDE SEQUENCE [LARGE SCALE GENOMIC DNA]</scope>
</reference>
<evidence type="ECO:0000256" key="2">
    <source>
        <dbReference type="ARBA" id="ARBA00023136"/>
    </source>
</evidence>
<evidence type="ECO:0000256" key="3">
    <source>
        <dbReference type="ARBA" id="ARBA00023237"/>
    </source>
</evidence>
<keyword evidence="3" id="KW-0998">Cell outer membrane</keyword>
<dbReference type="PROSITE" id="PS51123">
    <property type="entry name" value="OMPA_2"/>
    <property type="match status" value="1"/>
</dbReference>
<dbReference type="CDD" id="cd07185">
    <property type="entry name" value="OmpA_C-like"/>
    <property type="match status" value="1"/>
</dbReference>
<evidence type="ECO:0000259" key="5">
    <source>
        <dbReference type="PROSITE" id="PS51123"/>
    </source>
</evidence>